<sequence>MTGDIPDTSPSFSTAKNLFNHLDRKDELMFDIKLEPTFDLKLISEIQAKLSLLS</sequence>
<name>A0A1K2HET4_9LACT</name>
<dbReference type="AlphaFoldDB" id="A0A1K2HET4"/>
<organism evidence="2 3">
    <name type="scientific">Pseudolactococcus chungangensis CAU 28 = DSM 22330</name>
    <dbReference type="NCBI Taxonomy" id="1122154"/>
    <lineage>
        <taxon>Bacteria</taxon>
        <taxon>Bacillati</taxon>
        <taxon>Bacillota</taxon>
        <taxon>Bacilli</taxon>
        <taxon>Lactobacillales</taxon>
        <taxon>Streptococcaceae</taxon>
        <taxon>Pseudolactococcus</taxon>
    </lineage>
</organism>
<evidence type="ECO:0000313" key="2">
    <source>
        <dbReference type="EMBL" id="SFZ75294.1"/>
    </source>
</evidence>
<reference evidence="2 3" key="2">
    <citation type="submission" date="2016-11" db="EMBL/GenBank/DDBJ databases">
        <authorList>
            <person name="Jaros S."/>
            <person name="Januszkiewicz K."/>
            <person name="Wedrychowicz H."/>
        </authorList>
    </citation>
    <scope>NUCLEOTIDE SEQUENCE [LARGE SCALE GENOMIC DNA]</scope>
    <source>
        <strain evidence="2 3">DSM 22330</strain>
    </source>
</reference>
<dbReference type="Proteomes" id="UP000218979">
    <property type="component" value="Unassembled WGS sequence"/>
</dbReference>
<dbReference type="EMBL" id="JXJT01000009">
    <property type="protein sequence ID" value="PCS03351.1"/>
    <property type="molecule type" value="Genomic_DNA"/>
</dbReference>
<dbReference type="Proteomes" id="UP000185655">
    <property type="component" value="Unassembled WGS sequence"/>
</dbReference>
<reference evidence="1 4" key="1">
    <citation type="submission" date="2014-12" db="EMBL/GenBank/DDBJ databases">
        <title>Draft genome sequences of 10 type strains of Lactococcus.</title>
        <authorList>
            <person name="Sun Z."/>
            <person name="Zhong Z."/>
            <person name="Liu W."/>
            <person name="Zhang W."/>
            <person name="Zhang H."/>
        </authorList>
    </citation>
    <scope>NUCLEOTIDE SEQUENCE [LARGE SCALE GENOMIC DNA]</scope>
    <source>
        <strain evidence="1 4">DSM 22330</strain>
    </source>
</reference>
<dbReference type="STRING" id="1122154.SAMN02746068_01522"/>
<protein>
    <submittedName>
        <fullName evidence="2">Uncharacterized protein</fullName>
    </submittedName>
</protein>
<gene>
    <name evidence="1" type="ORF">RR45_GL002120</name>
    <name evidence="2" type="ORF">SAMN02746068_01522</name>
</gene>
<proteinExistence type="predicted"/>
<accession>A0A1K2HET4</accession>
<dbReference type="EMBL" id="FPKS01000008">
    <property type="protein sequence ID" value="SFZ75294.1"/>
    <property type="molecule type" value="Genomic_DNA"/>
</dbReference>
<evidence type="ECO:0000313" key="1">
    <source>
        <dbReference type="EMBL" id="PCS03351.1"/>
    </source>
</evidence>
<evidence type="ECO:0000313" key="4">
    <source>
        <dbReference type="Proteomes" id="UP000218979"/>
    </source>
</evidence>
<dbReference type="RefSeq" id="WP_167362592.1">
    <property type="nucleotide sequence ID" value="NZ_FPKS01000008.1"/>
</dbReference>
<keyword evidence="4" id="KW-1185">Reference proteome</keyword>
<evidence type="ECO:0000313" key="3">
    <source>
        <dbReference type="Proteomes" id="UP000185655"/>
    </source>
</evidence>